<dbReference type="OrthoDB" id="10252032at2759"/>
<accession>A0A0C3PWV5</accession>
<dbReference type="PANTHER" id="PTHR14490:SF5">
    <property type="entry name" value="PROTEIN KRI1 HOMOLOG"/>
    <property type="match status" value="1"/>
</dbReference>
<feature type="compositionally biased region" description="Basic and acidic residues" evidence="2">
    <location>
        <begin position="424"/>
        <end position="438"/>
    </location>
</feature>
<organism evidence="4 5">
    <name type="scientific">Pisolithus tinctorius Marx 270</name>
    <dbReference type="NCBI Taxonomy" id="870435"/>
    <lineage>
        <taxon>Eukaryota</taxon>
        <taxon>Fungi</taxon>
        <taxon>Dikarya</taxon>
        <taxon>Basidiomycota</taxon>
        <taxon>Agaricomycotina</taxon>
        <taxon>Agaricomycetes</taxon>
        <taxon>Agaricomycetidae</taxon>
        <taxon>Boletales</taxon>
        <taxon>Sclerodermatineae</taxon>
        <taxon>Pisolithaceae</taxon>
        <taxon>Pisolithus</taxon>
    </lineage>
</organism>
<dbReference type="PANTHER" id="PTHR14490">
    <property type="entry name" value="ZINC FINGER, ZZ TYPE"/>
    <property type="match status" value="1"/>
</dbReference>
<feature type="region of interest" description="Disordered" evidence="2">
    <location>
        <begin position="40"/>
        <end position="69"/>
    </location>
</feature>
<dbReference type="InterPro" id="IPR024626">
    <property type="entry name" value="Kri1-like_C"/>
</dbReference>
<feature type="region of interest" description="Disordered" evidence="2">
    <location>
        <begin position="346"/>
        <end position="388"/>
    </location>
</feature>
<feature type="compositionally biased region" description="Basic and acidic residues" evidence="2">
    <location>
        <begin position="250"/>
        <end position="260"/>
    </location>
</feature>
<feature type="compositionally biased region" description="Basic residues" evidence="2">
    <location>
        <begin position="703"/>
        <end position="713"/>
    </location>
</feature>
<feature type="compositionally biased region" description="Basic residues" evidence="2">
    <location>
        <begin position="106"/>
        <end position="115"/>
    </location>
</feature>
<feature type="region of interest" description="Disordered" evidence="2">
    <location>
        <begin position="91"/>
        <end position="121"/>
    </location>
</feature>
<gene>
    <name evidence="4" type="ORF">M404DRAFT_446023</name>
</gene>
<reference evidence="4 5" key="1">
    <citation type="submission" date="2014-04" db="EMBL/GenBank/DDBJ databases">
        <authorList>
            <consortium name="DOE Joint Genome Institute"/>
            <person name="Kuo A."/>
            <person name="Kohler A."/>
            <person name="Costa M.D."/>
            <person name="Nagy L.G."/>
            <person name="Floudas D."/>
            <person name="Copeland A."/>
            <person name="Barry K.W."/>
            <person name="Cichocki N."/>
            <person name="Veneault-Fourrey C."/>
            <person name="LaButti K."/>
            <person name="Lindquist E.A."/>
            <person name="Lipzen A."/>
            <person name="Lundell T."/>
            <person name="Morin E."/>
            <person name="Murat C."/>
            <person name="Sun H."/>
            <person name="Tunlid A."/>
            <person name="Henrissat B."/>
            <person name="Grigoriev I.V."/>
            <person name="Hibbett D.S."/>
            <person name="Martin F."/>
            <person name="Nordberg H.P."/>
            <person name="Cantor M.N."/>
            <person name="Hua S.X."/>
        </authorList>
    </citation>
    <scope>NUCLEOTIDE SEQUENCE [LARGE SCALE GENOMIC DNA]</scope>
    <source>
        <strain evidence="4 5">Marx 270</strain>
    </source>
</reference>
<dbReference type="FunCoup" id="A0A0C3PWV5">
    <property type="interactions" value="286"/>
</dbReference>
<sequence length="772" mass="87531">MLSDSEAETDDVHTLTINEHYAKAFQYKKEREELVKLKEKYGSDISDVSAEGDSEDSDDTSEDSDGVELTPAVDAAILRTLARIKKKDPNIYDGGRQVFDEEEGRTKHRAPLVKAKTKDKSKPLTIRQAALAAALEDGEAPSRSPSPPPLTHVEEQNILQSEMRAVFHSAVDSLNKGDDVEDDLLIPRSRTRDEVEQEEEEYKAFLEREVGEELRELITGDVGNTTDRDQEIASKEDQIDKKDRKKRKKEKPDARGDKETKKSKKKSKEDEDHEFLLNYIFNRGWIDRTNRRIPTYAEIVDSSKPSKSTLNVESETKDEEQGPTFSDEESFEDLADAFESSYNFRFEEPDGALIPSHPRNVPSVRRESTTRQEARQRKKERKDAEKKEVIAARKEEIRRERDGIEKRLAHELAEEPEHEEENIGEQKKLKQEGKKGELARLKDLQTKDLLRKLERVSAEGGLKGVDKEALVGLDLGAPWDPEKHDKQMAALYATDDFGNDADVEKPTWDDDIDTDDIIPPTGAMSKEELKKIKKKEKKKAKRKRGDSDEEDGVDIDAMDVDADGGDWEEADGEEWDGTEEMRKRKVDQYMEEVVNRLGFNDITAHIPTRFHYIQTAADDYGLLPAEILLAKDADLNSYVGLKKMAPYRRIGASGKGKDWDPKRNERLKEFRQTLQARIGSGYSGGWSIGADGRRTGDGAENGKKKRLGKKERAKLKDEAGDKAAAHGGAEQPIGEPTDRPSKKRECEDKAPGISEENRAPQKKRRRHRKKAT</sequence>
<feature type="region of interest" description="Disordered" evidence="2">
    <location>
        <begin position="497"/>
        <end position="576"/>
    </location>
</feature>
<feature type="region of interest" description="Disordered" evidence="2">
    <location>
        <begin position="172"/>
        <end position="202"/>
    </location>
</feature>
<feature type="compositionally biased region" description="Acidic residues" evidence="2">
    <location>
        <begin position="50"/>
        <end position="66"/>
    </location>
</feature>
<reference evidence="5" key="2">
    <citation type="submission" date="2015-01" db="EMBL/GenBank/DDBJ databases">
        <title>Evolutionary Origins and Diversification of the Mycorrhizal Mutualists.</title>
        <authorList>
            <consortium name="DOE Joint Genome Institute"/>
            <consortium name="Mycorrhizal Genomics Consortium"/>
            <person name="Kohler A."/>
            <person name="Kuo A."/>
            <person name="Nagy L.G."/>
            <person name="Floudas D."/>
            <person name="Copeland A."/>
            <person name="Barry K.W."/>
            <person name="Cichocki N."/>
            <person name="Veneault-Fourrey C."/>
            <person name="LaButti K."/>
            <person name="Lindquist E.A."/>
            <person name="Lipzen A."/>
            <person name="Lundell T."/>
            <person name="Morin E."/>
            <person name="Murat C."/>
            <person name="Riley R."/>
            <person name="Ohm R."/>
            <person name="Sun H."/>
            <person name="Tunlid A."/>
            <person name="Henrissat B."/>
            <person name="Grigoriev I.V."/>
            <person name="Hibbett D.S."/>
            <person name="Martin F."/>
        </authorList>
    </citation>
    <scope>NUCLEOTIDE SEQUENCE [LARGE SCALE GENOMIC DNA]</scope>
    <source>
        <strain evidence="5">Marx 270</strain>
    </source>
</reference>
<dbReference type="EMBL" id="KN831945">
    <property type="protein sequence ID" value="KIO13836.1"/>
    <property type="molecule type" value="Genomic_DNA"/>
</dbReference>
<feature type="compositionally biased region" description="Basic residues" evidence="2">
    <location>
        <begin position="531"/>
        <end position="544"/>
    </location>
</feature>
<evidence type="ECO:0000259" key="3">
    <source>
        <dbReference type="Pfam" id="PF12936"/>
    </source>
</evidence>
<feature type="domain" description="Kri1-like C-terminal" evidence="3">
    <location>
        <begin position="585"/>
        <end position="672"/>
    </location>
</feature>
<name>A0A0C3PWV5_PISTI</name>
<feature type="compositionally biased region" description="Basic and acidic residues" evidence="2">
    <location>
        <begin position="226"/>
        <end position="242"/>
    </location>
</feature>
<dbReference type="Proteomes" id="UP000054217">
    <property type="component" value="Unassembled WGS sequence"/>
</dbReference>
<feature type="compositionally biased region" description="Basic residues" evidence="2">
    <location>
        <begin position="760"/>
        <end position="772"/>
    </location>
</feature>
<dbReference type="Pfam" id="PF12936">
    <property type="entry name" value="Kri1_C"/>
    <property type="match status" value="1"/>
</dbReference>
<feature type="compositionally biased region" description="Basic and acidic residues" evidence="2">
    <location>
        <begin position="364"/>
        <end position="388"/>
    </location>
</feature>
<feature type="region of interest" description="Disordered" evidence="2">
    <location>
        <begin position="216"/>
        <end position="270"/>
    </location>
</feature>
<feature type="region of interest" description="Disordered" evidence="2">
    <location>
        <begin position="407"/>
        <end position="438"/>
    </location>
</feature>
<dbReference type="Pfam" id="PF05178">
    <property type="entry name" value="Kri1"/>
    <property type="match status" value="1"/>
</dbReference>
<dbReference type="GO" id="GO:0005730">
    <property type="term" value="C:nucleolus"/>
    <property type="evidence" value="ECO:0007669"/>
    <property type="project" value="TreeGrafter"/>
</dbReference>
<dbReference type="GO" id="GO:0000447">
    <property type="term" value="P:endonucleolytic cleavage in ITS1 to separate SSU-rRNA from 5.8S rRNA and LSU-rRNA from tricistronic rRNA transcript (SSU-rRNA, 5.8S rRNA, LSU-rRNA)"/>
    <property type="evidence" value="ECO:0007669"/>
    <property type="project" value="TreeGrafter"/>
</dbReference>
<protein>
    <recommendedName>
        <fullName evidence="3">Kri1-like C-terminal domain-containing protein</fullName>
    </recommendedName>
</protein>
<dbReference type="InParanoid" id="A0A0C3PWV5"/>
<dbReference type="GO" id="GO:0030686">
    <property type="term" value="C:90S preribosome"/>
    <property type="evidence" value="ECO:0007669"/>
    <property type="project" value="TreeGrafter"/>
</dbReference>
<dbReference type="STRING" id="870435.A0A0C3PWV5"/>
<feature type="compositionally biased region" description="Polar residues" evidence="2">
    <location>
        <begin position="303"/>
        <end position="313"/>
    </location>
</feature>
<comment type="similarity">
    <text evidence="1">Belongs to the KRI1 family.</text>
</comment>
<dbReference type="InterPro" id="IPR018034">
    <property type="entry name" value="Kri1"/>
</dbReference>
<dbReference type="AlphaFoldDB" id="A0A0C3PWV5"/>
<keyword evidence="5" id="KW-1185">Reference proteome</keyword>
<feature type="compositionally biased region" description="Basic and acidic residues" evidence="2">
    <location>
        <begin position="714"/>
        <end position="724"/>
    </location>
</feature>
<evidence type="ECO:0000313" key="4">
    <source>
        <dbReference type="EMBL" id="KIO13836.1"/>
    </source>
</evidence>
<feature type="compositionally biased region" description="Basic and acidic residues" evidence="2">
    <location>
        <begin position="736"/>
        <end position="759"/>
    </location>
</feature>
<feature type="compositionally biased region" description="Basic and acidic residues" evidence="2">
    <location>
        <begin position="691"/>
        <end position="702"/>
    </location>
</feature>
<evidence type="ECO:0000256" key="2">
    <source>
        <dbReference type="SAM" id="MobiDB-lite"/>
    </source>
</evidence>
<dbReference type="HOGENOM" id="CLU_009647_2_0_1"/>
<feature type="region of interest" description="Disordered" evidence="2">
    <location>
        <begin position="681"/>
        <end position="772"/>
    </location>
</feature>
<proteinExistence type="inferred from homology"/>
<feature type="compositionally biased region" description="Acidic residues" evidence="2">
    <location>
        <begin position="547"/>
        <end position="576"/>
    </location>
</feature>
<evidence type="ECO:0000313" key="5">
    <source>
        <dbReference type="Proteomes" id="UP000054217"/>
    </source>
</evidence>
<evidence type="ECO:0000256" key="1">
    <source>
        <dbReference type="ARBA" id="ARBA00007473"/>
    </source>
</evidence>
<feature type="region of interest" description="Disordered" evidence="2">
    <location>
        <begin position="297"/>
        <end position="329"/>
    </location>
</feature>